<feature type="region of interest" description="Disordered" evidence="11">
    <location>
        <begin position="220"/>
        <end position="278"/>
    </location>
</feature>
<dbReference type="InterPro" id="IPR035500">
    <property type="entry name" value="NHR-like_dom_sf"/>
</dbReference>
<feature type="domain" description="NR LBD" evidence="12">
    <location>
        <begin position="299"/>
        <end position="511"/>
    </location>
</feature>
<evidence type="ECO:0000256" key="5">
    <source>
        <dbReference type="ARBA" id="ARBA00023015"/>
    </source>
</evidence>
<reference evidence="13 14" key="1">
    <citation type="submission" date="2022-12" db="EMBL/GenBank/DDBJ databases">
        <title>Chromosome-level genome of Tegillarca granosa.</title>
        <authorList>
            <person name="Kim J."/>
        </authorList>
    </citation>
    <scope>NUCLEOTIDE SEQUENCE [LARGE SCALE GENOMIC DNA]</scope>
    <source>
        <strain evidence="13">Teg-2019</strain>
        <tissue evidence="13">Adductor muscle</tissue>
    </source>
</reference>
<evidence type="ECO:0000256" key="4">
    <source>
        <dbReference type="ARBA" id="ARBA00022833"/>
    </source>
</evidence>
<feature type="compositionally biased region" description="Basic residues" evidence="11">
    <location>
        <begin position="249"/>
        <end position="271"/>
    </location>
</feature>
<dbReference type="SUPFAM" id="SSF57716">
    <property type="entry name" value="Glucocorticoid receptor-like (DNA-binding domain)"/>
    <property type="match status" value="1"/>
</dbReference>
<dbReference type="Pfam" id="PF00104">
    <property type="entry name" value="Hormone_recep"/>
    <property type="match status" value="1"/>
</dbReference>
<evidence type="ECO:0000256" key="10">
    <source>
        <dbReference type="SAM" id="Coils"/>
    </source>
</evidence>
<keyword evidence="7" id="KW-0804">Transcription</keyword>
<feature type="compositionally biased region" description="Polar residues" evidence="11">
    <location>
        <begin position="42"/>
        <end position="55"/>
    </location>
</feature>
<feature type="compositionally biased region" description="Low complexity" evidence="11">
    <location>
        <begin position="190"/>
        <end position="206"/>
    </location>
</feature>
<dbReference type="SMART" id="SM00399">
    <property type="entry name" value="ZnF_C4"/>
    <property type="match status" value="1"/>
</dbReference>
<dbReference type="EMBL" id="JARBDR010000919">
    <property type="protein sequence ID" value="KAJ8300039.1"/>
    <property type="molecule type" value="Genomic_DNA"/>
</dbReference>
<evidence type="ECO:0000313" key="14">
    <source>
        <dbReference type="Proteomes" id="UP001217089"/>
    </source>
</evidence>
<name>A0ABQ9E3Z0_TEGGR</name>
<dbReference type="InterPro" id="IPR001628">
    <property type="entry name" value="Znf_hrmn_rcpt"/>
</dbReference>
<feature type="compositionally biased region" description="Low complexity" evidence="11">
    <location>
        <begin position="231"/>
        <end position="248"/>
    </location>
</feature>
<evidence type="ECO:0000313" key="13">
    <source>
        <dbReference type="EMBL" id="KAJ8300039.1"/>
    </source>
</evidence>
<keyword evidence="3" id="KW-0863">Zinc-finger</keyword>
<keyword evidence="2" id="KW-0479">Metal-binding</keyword>
<dbReference type="InterPro" id="IPR013088">
    <property type="entry name" value="Znf_NHR/GATA"/>
</dbReference>
<dbReference type="Proteomes" id="UP001217089">
    <property type="component" value="Unassembled WGS sequence"/>
</dbReference>
<protein>
    <recommendedName>
        <fullName evidence="12">NR LBD domain-containing protein</fullName>
    </recommendedName>
</protein>
<keyword evidence="9" id="KW-0539">Nucleus</keyword>
<feature type="compositionally biased region" description="Low complexity" evidence="11">
    <location>
        <begin position="168"/>
        <end position="178"/>
    </location>
</feature>
<evidence type="ECO:0000256" key="6">
    <source>
        <dbReference type="ARBA" id="ARBA00023125"/>
    </source>
</evidence>
<keyword evidence="5" id="KW-0805">Transcription regulation</keyword>
<feature type="region of interest" description="Disordered" evidence="11">
    <location>
        <begin position="166"/>
        <end position="206"/>
    </location>
</feature>
<dbReference type="PRINTS" id="PR00398">
    <property type="entry name" value="STRDHORMONER"/>
</dbReference>
<evidence type="ECO:0000256" key="11">
    <source>
        <dbReference type="SAM" id="MobiDB-lite"/>
    </source>
</evidence>
<dbReference type="SMART" id="SM00430">
    <property type="entry name" value="HOLI"/>
    <property type="match status" value="1"/>
</dbReference>
<dbReference type="PIRSF" id="PIRSF002530">
    <property type="entry name" value="Nuc_orph_FTZ-F1"/>
    <property type="match status" value="1"/>
</dbReference>
<dbReference type="Gene3D" id="3.30.50.10">
    <property type="entry name" value="Erythroid Transcription Factor GATA-1, subunit A"/>
    <property type="match status" value="1"/>
</dbReference>
<evidence type="ECO:0000259" key="12">
    <source>
        <dbReference type="PROSITE" id="PS51843"/>
    </source>
</evidence>
<dbReference type="PROSITE" id="PS51843">
    <property type="entry name" value="NR_LBD"/>
    <property type="match status" value="1"/>
</dbReference>
<keyword evidence="6" id="KW-0238">DNA-binding</keyword>
<evidence type="ECO:0000256" key="9">
    <source>
        <dbReference type="ARBA" id="ARBA00023242"/>
    </source>
</evidence>
<comment type="subcellular location">
    <subcellularLocation>
        <location evidence="1">Nucleus</location>
    </subcellularLocation>
</comment>
<keyword evidence="10" id="KW-0175">Coiled coil</keyword>
<dbReference type="Gene3D" id="1.10.565.10">
    <property type="entry name" value="Retinoid X Receptor"/>
    <property type="match status" value="1"/>
</dbReference>
<keyword evidence="14" id="KW-1185">Reference proteome</keyword>
<dbReference type="SUPFAM" id="SSF48508">
    <property type="entry name" value="Nuclear receptor ligand-binding domain"/>
    <property type="match status" value="1"/>
</dbReference>
<organism evidence="13 14">
    <name type="scientific">Tegillarca granosa</name>
    <name type="common">Malaysian cockle</name>
    <name type="synonym">Anadara granosa</name>
    <dbReference type="NCBI Taxonomy" id="220873"/>
    <lineage>
        <taxon>Eukaryota</taxon>
        <taxon>Metazoa</taxon>
        <taxon>Spiralia</taxon>
        <taxon>Lophotrochozoa</taxon>
        <taxon>Mollusca</taxon>
        <taxon>Bivalvia</taxon>
        <taxon>Autobranchia</taxon>
        <taxon>Pteriomorphia</taxon>
        <taxon>Arcoida</taxon>
        <taxon>Arcoidea</taxon>
        <taxon>Arcidae</taxon>
        <taxon>Tegillarca</taxon>
    </lineage>
</organism>
<evidence type="ECO:0000256" key="1">
    <source>
        <dbReference type="ARBA" id="ARBA00004123"/>
    </source>
</evidence>
<sequence length="513" mass="58888">MWGFSDQEIWLLHRLMSMIQHVEKLDLENQPQSIDENGDPGATSNQNEASASGSDMQYPPDVKIGFDELCPVCGDKVSGYHYGLLTCESCKAVRSDRMRGGRNKFGPMYKRDRALKQQAMRQQQHLLANCQMRLVNGVGAVPEDIKPDPAMLYQLANSTNINNLMYGSGSSPMSNMPSPSHPDSPPTDLSRVSMSASSSPVTTAAPQEHMQMVQNYPKMFTPLHTPYTSAPPHHTQQHQQPQQQQSQPHHPHHQHHQHHHQSHHINQHHHQMSPVATAPPTVIPVVPQLLTDFKGNMADENEIKQKLLTFLQSDFGQEDVLNQPQKLLMMICKLSDQLLFLMVEWARTSIFFKELKVEDQMKLLQNCWSEILILDFVHRHVRDCWSGDVMMANGQKLGLECLDKLGLSDVKDRLRDLIRKMKELKIDINEYLCLKFLILMNPENCQERVNAALMEYCINFYPNVKDKFGQVLLRLPEVRLISIRAEEYLYYRHLNGEIPDQTLLIEMLHSKKK</sequence>
<dbReference type="PANTHER" id="PTHR24086:SF15">
    <property type="entry name" value="NUCLEAR HORMONE RECEPTOR FTZ-F1"/>
    <property type="match status" value="1"/>
</dbReference>
<evidence type="ECO:0000256" key="8">
    <source>
        <dbReference type="ARBA" id="ARBA00023170"/>
    </source>
</evidence>
<comment type="caution">
    <text evidence="13">The sequence shown here is derived from an EMBL/GenBank/DDBJ whole genome shotgun (WGS) entry which is preliminary data.</text>
</comment>
<dbReference type="PANTHER" id="PTHR24086">
    <property type="entry name" value="NUCLEAR RECEPTOR SUBFAMILY 5 GROUP A"/>
    <property type="match status" value="1"/>
</dbReference>
<feature type="region of interest" description="Disordered" evidence="11">
    <location>
        <begin position="31"/>
        <end position="57"/>
    </location>
</feature>
<dbReference type="InterPro" id="IPR001723">
    <property type="entry name" value="Nuclear_hrmn_rcpt"/>
</dbReference>
<keyword evidence="8" id="KW-0675">Receptor</keyword>
<accession>A0ABQ9E3Z0</accession>
<keyword evidence="4" id="KW-0862">Zinc</keyword>
<evidence type="ECO:0000256" key="7">
    <source>
        <dbReference type="ARBA" id="ARBA00023163"/>
    </source>
</evidence>
<evidence type="ECO:0000256" key="2">
    <source>
        <dbReference type="ARBA" id="ARBA00022723"/>
    </source>
</evidence>
<feature type="coiled-coil region" evidence="10">
    <location>
        <begin position="407"/>
        <end position="434"/>
    </location>
</feature>
<proteinExistence type="predicted"/>
<evidence type="ECO:0000256" key="3">
    <source>
        <dbReference type="ARBA" id="ARBA00022771"/>
    </source>
</evidence>
<gene>
    <name evidence="13" type="ORF">KUTeg_021558</name>
</gene>
<dbReference type="InterPro" id="IPR000536">
    <property type="entry name" value="Nucl_hrmn_rcpt_lig-bd"/>
</dbReference>
<dbReference type="Pfam" id="PF00105">
    <property type="entry name" value="zf-C4"/>
    <property type="match status" value="1"/>
</dbReference>
<dbReference type="InterPro" id="IPR016355">
    <property type="entry name" value="NR5-like"/>
</dbReference>